<evidence type="ECO:0000256" key="4">
    <source>
        <dbReference type="ARBA" id="ARBA00022807"/>
    </source>
</evidence>
<feature type="compositionally biased region" description="Pro residues" evidence="5">
    <location>
        <begin position="1101"/>
        <end position="1113"/>
    </location>
</feature>
<dbReference type="InterPro" id="IPR011053">
    <property type="entry name" value="Single_hybrid_motif"/>
</dbReference>
<evidence type="ECO:0000256" key="1">
    <source>
        <dbReference type="ARBA" id="ARBA00006641"/>
    </source>
</evidence>
<gene>
    <name evidence="6" type="ORF">PAPYR_8551</name>
</gene>
<keyword evidence="3" id="KW-0378">Hydrolase</keyword>
<dbReference type="PANTHER" id="PTHR23402">
    <property type="entry name" value="PROTEASE FAMILY C15 PYROGLUTAMYL-PEPTIDASE I-RELATED"/>
    <property type="match status" value="1"/>
</dbReference>
<keyword evidence="2" id="KW-0645">Protease</keyword>
<name>A0ABQ8UCT8_9EUKA</name>
<dbReference type="SUPFAM" id="SSF53182">
    <property type="entry name" value="Pyrrolidone carboxyl peptidase (pyroglutamate aminopeptidase)"/>
    <property type="match status" value="1"/>
</dbReference>
<accession>A0ABQ8UCT8</accession>
<dbReference type="InterPro" id="IPR036440">
    <property type="entry name" value="Peptidase_C15-like_sf"/>
</dbReference>
<evidence type="ECO:0000256" key="2">
    <source>
        <dbReference type="ARBA" id="ARBA00022670"/>
    </source>
</evidence>
<comment type="similarity">
    <text evidence="1">Belongs to the peptidase C15 family.</text>
</comment>
<dbReference type="EMBL" id="JAPMOS010000076">
    <property type="protein sequence ID" value="KAJ4456261.1"/>
    <property type="molecule type" value="Genomic_DNA"/>
</dbReference>
<evidence type="ECO:0000313" key="6">
    <source>
        <dbReference type="EMBL" id="KAJ4456261.1"/>
    </source>
</evidence>
<feature type="region of interest" description="Disordered" evidence="5">
    <location>
        <begin position="1400"/>
        <end position="1424"/>
    </location>
</feature>
<dbReference type="PANTHER" id="PTHR23402:SF1">
    <property type="entry name" value="PYROGLUTAMYL-PEPTIDASE I"/>
    <property type="match status" value="1"/>
</dbReference>
<evidence type="ECO:0000256" key="5">
    <source>
        <dbReference type="SAM" id="MobiDB-lite"/>
    </source>
</evidence>
<feature type="compositionally biased region" description="Low complexity" evidence="5">
    <location>
        <begin position="1183"/>
        <end position="1202"/>
    </location>
</feature>
<feature type="compositionally biased region" description="Low complexity" evidence="5">
    <location>
        <begin position="958"/>
        <end position="967"/>
    </location>
</feature>
<feature type="region of interest" description="Disordered" evidence="5">
    <location>
        <begin position="930"/>
        <end position="1010"/>
    </location>
</feature>
<feature type="region of interest" description="Disordered" evidence="5">
    <location>
        <begin position="1175"/>
        <end position="1249"/>
    </location>
</feature>
<protein>
    <recommendedName>
        <fullName evidence="8">Protein Abitram</fullName>
    </recommendedName>
</protein>
<feature type="region of interest" description="Disordered" evidence="5">
    <location>
        <begin position="883"/>
        <end position="916"/>
    </location>
</feature>
<evidence type="ECO:0008006" key="8">
    <source>
        <dbReference type="Google" id="ProtNLM"/>
    </source>
</evidence>
<organism evidence="6 7">
    <name type="scientific">Paratrimastix pyriformis</name>
    <dbReference type="NCBI Taxonomy" id="342808"/>
    <lineage>
        <taxon>Eukaryota</taxon>
        <taxon>Metamonada</taxon>
        <taxon>Preaxostyla</taxon>
        <taxon>Paratrimastigidae</taxon>
        <taxon>Paratrimastix</taxon>
    </lineage>
</organism>
<feature type="region of interest" description="Disordered" evidence="5">
    <location>
        <begin position="1086"/>
        <end position="1140"/>
    </location>
</feature>
<evidence type="ECO:0000256" key="3">
    <source>
        <dbReference type="ARBA" id="ARBA00022801"/>
    </source>
</evidence>
<dbReference type="InterPro" id="IPR016125">
    <property type="entry name" value="Peptidase_C15-like"/>
</dbReference>
<reference evidence="6" key="1">
    <citation type="journal article" date="2022" name="bioRxiv">
        <title>Genomics of Preaxostyla Flagellates Illuminates Evolutionary Transitions and the Path Towards Mitochondrial Loss.</title>
        <authorList>
            <person name="Novak L.V.F."/>
            <person name="Treitli S.C."/>
            <person name="Pyrih J."/>
            <person name="Halakuc P."/>
            <person name="Pipaliya S.V."/>
            <person name="Vacek V."/>
            <person name="Brzon O."/>
            <person name="Soukal P."/>
            <person name="Eme L."/>
            <person name="Dacks J.B."/>
            <person name="Karnkowska A."/>
            <person name="Elias M."/>
            <person name="Hampl V."/>
        </authorList>
    </citation>
    <scope>NUCLEOTIDE SEQUENCE</scope>
    <source>
        <strain evidence="6">RCP-MX</strain>
    </source>
</reference>
<feature type="compositionally biased region" description="Low complexity" evidence="5">
    <location>
        <begin position="809"/>
        <end position="830"/>
    </location>
</feature>
<feature type="region of interest" description="Disordered" evidence="5">
    <location>
        <begin position="484"/>
        <end position="548"/>
    </location>
</feature>
<feature type="region of interest" description="Disordered" evidence="5">
    <location>
        <begin position="772"/>
        <end position="870"/>
    </location>
</feature>
<feature type="compositionally biased region" description="Basic and acidic residues" evidence="5">
    <location>
        <begin position="399"/>
        <end position="408"/>
    </location>
</feature>
<dbReference type="Gene3D" id="2.40.50.100">
    <property type="match status" value="1"/>
</dbReference>
<feature type="region of interest" description="Disordered" evidence="5">
    <location>
        <begin position="651"/>
        <end position="683"/>
    </location>
</feature>
<feature type="region of interest" description="Disordered" evidence="5">
    <location>
        <begin position="392"/>
        <end position="417"/>
    </location>
</feature>
<evidence type="ECO:0000313" key="7">
    <source>
        <dbReference type="Proteomes" id="UP001141327"/>
    </source>
</evidence>
<feature type="compositionally biased region" description="Low complexity" evidence="5">
    <location>
        <begin position="1413"/>
        <end position="1423"/>
    </location>
</feature>
<sequence length="1544" mass="163598">MITTSDGMGYKVVSGCRGSLLEVNHRLQEDPTLLTRKPETEGFIAIINPRDVAQDYAALTLAQYEARCADRVARGVPVPPGIDMNLRQEKQLAAREGRLPESRAVAQTPTCGFFWNTMWVDFFLTVVSLVFWQNISPVNHRMASVEIGFIEDRPPVVFVVTGFGPFCGLTNPTQAIIEALPQSLPLNQLRDILSLSVFEVAAAPVTNSLLFIHKELGFPSPRTPFSALPTSEVEACPCFLYHQVLNEPDLRNAHVVFLHLGLHAGLKDCFRLETRAYNTAFFGPMGDVRGFRMNNAPILSGRTVGVPYASPLCTHARPGDSFSLLASVANDLNDRGYRVEISDDPGRYLCNFLYETSLFLAEHANQHSLCLSEKAHKVSGIPHSHSIPCMTRRSWSIGERPDQERDQEVQENDSLNQQDASDALLSTTPGSLSFESTIADSHPLSGSFFETLKRTKNTLNFITSPSRKKLKLSCMLITDSLRHLVEPNPRPSSTGVSRPAPTLTPDSRPRTVSLTPYTRPKTTHLQRPRDPSVFVTPRSPRPPAGKSKSAALIALLTATPHSKVPLEATKDILRTVERRIHSPHPRLAESQLAPPRPIDNPQVSGSRRQRGQLPYCHVPACSPPVGLAMDDPAPAGDSSLALGAAPATAQSRVGLHAPKRSSSLREVAGPVVESARGAPDGTLPQLRRAASRAESSLSALAEAALSTPRPEPPEGAFSTPILSDLDPSFPPLLPIPIPIHGPISAWTAMPKTGPSVSELLKARIKSFDCARRRVHEPTHPRPSSGLPADLVDGPLPPADRPTPADEDLPAPFGSGPAAPSPAAAAATDAPMPTPVDEGELPPAPDADGSPETTVGAPAPPHFLSLGSGEPGHRVHAPPFLGFGALLGGGQPPGAAIEDLGTASPQAPPSGGKIPLDAWLWRDPSFLRQQQPAATHDGTQGRATSATRPSSQRSRRSARASGATSQGSFSARRASQSKTSTSTPLPSPATPLSDDMGGALDLTPNPPDFAKRQGEKTCFSLLTVWLGNPMRDPEQDVAHLTSFIASLLVSGAGDGAPRRMQFASSTSFAEAAGGRASLGASGASTSEAAAVGLAEPRDPSLSEPPAPSGPPRPKAPFASLGGDLRSRGSPPCPTARSSLSSSLEGLAPFKRVPCPEKRLSLAGKQVKALIHLTLLSPRSPQPNPLSSLAGLTSAARTTSARPPSARPRPPGAPDEAPGPTVAGSPAAPQPPAPTSGRGHTRSSLEAGAATEEQPACDEHCKEFYYLHTQACPPPPTPAPQIKVAYPQAQHELGRWLFDVSVRDVTAGLSAGPGSPGRAAAGAAGPDEALSCVFAGLKVNPDCYLIFHPPDQIVFSASEDLPWVHSPIDLYRHKLTIEVSGISPHSKRRVKIVATEVLFGDPPAAPEQPEPSRVAAAQAQTQPTPLVEPPPAVEAGADGGSAGVHSLGATLTALTRIPLSPRTTLIDRSHLSLPLCTVCRIRIPRSNSVGAAFRERPLTTILRTKYDFPGNPVADCLSIFCCSPCAVTQQSRELIAQGSPHLFTSL</sequence>
<feature type="region of interest" description="Disordered" evidence="5">
    <location>
        <begin position="580"/>
        <end position="609"/>
    </location>
</feature>
<dbReference type="Proteomes" id="UP001141327">
    <property type="component" value="Unassembled WGS sequence"/>
</dbReference>
<comment type="caution">
    <text evidence="6">The sequence shown here is derived from an EMBL/GenBank/DDBJ whole genome shotgun (WGS) entry which is preliminary data.</text>
</comment>
<proteinExistence type="inferred from homology"/>
<dbReference type="Gene3D" id="3.40.630.20">
    <property type="entry name" value="Peptidase C15, pyroglutamyl peptidase I-like"/>
    <property type="match status" value="1"/>
</dbReference>
<keyword evidence="4" id="KW-0788">Thiol protease</keyword>
<dbReference type="SUPFAM" id="SSF51230">
    <property type="entry name" value="Single hybrid motif"/>
    <property type="match status" value="1"/>
</dbReference>
<keyword evidence="7" id="KW-1185">Reference proteome</keyword>
<feature type="compositionally biased region" description="Low complexity" evidence="5">
    <location>
        <begin position="941"/>
        <end position="951"/>
    </location>
</feature>